<dbReference type="RefSeq" id="WP_063796869.1">
    <property type="nucleotide sequence ID" value="NZ_CP011509.1"/>
</dbReference>
<proteinExistence type="predicted"/>
<dbReference type="InterPro" id="IPR025419">
    <property type="entry name" value="DUF4142"/>
</dbReference>
<evidence type="ECO:0000313" key="4">
    <source>
        <dbReference type="EMBL" id="AKJ00973.1"/>
    </source>
</evidence>
<evidence type="ECO:0000256" key="1">
    <source>
        <dbReference type="SAM" id="MobiDB-lite"/>
    </source>
</evidence>
<organism evidence="4 6">
    <name type="scientific">Archangium gephyra</name>
    <dbReference type="NCBI Taxonomy" id="48"/>
    <lineage>
        <taxon>Bacteria</taxon>
        <taxon>Pseudomonadati</taxon>
        <taxon>Myxococcota</taxon>
        <taxon>Myxococcia</taxon>
        <taxon>Myxococcales</taxon>
        <taxon>Cystobacterineae</taxon>
        <taxon>Archangiaceae</taxon>
        <taxon>Archangium</taxon>
    </lineage>
</organism>
<gene>
    <name evidence="4" type="ORF">AA314_02599</name>
    <name evidence="5" type="ORF">ATI61_112233</name>
</gene>
<reference evidence="4 6" key="1">
    <citation type="submission" date="2015-05" db="EMBL/GenBank/DDBJ databases">
        <title>Genome assembly of Archangium gephyra DSM 2261.</title>
        <authorList>
            <person name="Sharma G."/>
            <person name="Subramanian S."/>
        </authorList>
    </citation>
    <scope>NUCLEOTIDE SEQUENCE [LARGE SCALE GENOMIC DNA]</scope>
    <source>
        <strain evidence="4 6">DSM 2261</strain>
    </source>
</reference>
<dbReference type="InterPro" id="IPR012347">
    <property type="entry name" value="Ferritin-like"/>
</dbReference>
<dbReference type="Pfam" id="PF13628">
    <property type="entry name" value="DUF4142"/>
    <property type="match status" value="1"/>
</dbReference>
<dbReference type="Gene3D" id="1.20.1260.10">
    <property type="match status" value="1"/>
</dbReference>
<dbReference type="KEGG" id="age:AA314_02599"/>
<feature type="signal peptide" evidence="2">
    <location>
        <begin position="1"/>
        <end position="22"/>
    </location>
</feature>
<dbReference type="EMBL" id="CP011509">
    <property type="protein sequence ID" value="AKJ00973.1"/>
    <property type="molecule type" value="Genomic_DNA"/>
</dbReference>
<feature type="chain" id="PRO_5042273416" evidence="2">
    <location>
        <begin position="23"/>
        <end position="272"/>
    </location>
</feature>
<evidence type="ECO:0000313" key="5">
    <source>
        <dbReference type="EMBL" id="REG26138.1"/>
    </source>
</evidence>
<evidence type="ECO:0000259" key="3">
    <source>
        <dbReference type="Pfam" id="PF13628"/>
    </source>
</evidence>
<dbReference type="Proteomes" id="UP000035579">
    <property type="component" value="Chromosome"/>
</dbReference>
<keyword evidence="7" id="KW-1185">Reference proteome</keyword>
<reference evidence="5 7" key="2">
    <citation type="submission" date="2018-08" db="EMBL/GenBank/DDBJ databases">
        <title>Genomic Encyclopedia of Archaeal and Bacterial Type Strains, Phase II (KMG-II): from individual species to whole genera.</title>
        <authorList>
            <person name="Goeker M."/>
        </authorList>
    </citation>
    <scope>NUCLEOTIDE SEQUENCE [LARGE SCALE GENOMIC DNA]</scope>
    <source>
        <strain evidence="5 7">DSM 2261</strain>
    </source>
</reference>
<sequence length="272" mass="27834">MKQTIQGLMLAGTLVLGGSALAQQAGKENKKGTAELRGFVVPTDEKALLERLHYTNQLEIKLGQLAQQNSNNPDVKAFGKQMVDEHTAADGKLMTMAQGLGLKLSDMPKPMNDVEKKVMAADKAIMEELQALKGEPFDSCYISGQVGDHDATLGKLMAGRQALTGNAQLTSLMDEMTQHVSQHRQQAYSVLGKLGQTMGVGGAGTGMQKGTESGTGGHGGHMGTGTGSGTGGHMGTGTGSGTTGSGTGGHMGTGTSGTTGTGQSGTGMQPKK</sequence>
<feature type="region of interest" description="Disordered" evidence="1">
    <location>
        <begin position="201"/>
        <end position="272"/>
    </location>
</feature>
<feature type="compositionally biased region" description="Gly residues" evidence="1">
    <location>
        <begin position="201"/>
        <end position="265"/>
    </location>
</feature>
<accession>A0AAC8TCL4</accession>
<feature type="domain" description="DUF4142" evidence="3">
    <location>
        <begin position="45"/>
        <end position="188"/>
    </location>
</feature>
<dbReference type="PANTHER" id="PTHR38593">
    <property type="entry name" value="BLR2558 PROTEIN"/>
    <property type="match status" value="1"/>
</dbReference>
<evidence type="ECO:0000313" key="7">
    <source>
        <dbReference type="Proteomes" id="UP000256345"/>
    </source>
</evidence>
<keyword evidence="2" id="KW-0732">Signal</keyword>
<protein>
    <submittedName>
        <fullName evidence="5">Membrane protein</fullName>
    </submittedName>
</protein>
<evidence type="ECO:0000256" key="2">
    <source>
        <dbReference type="SAM" id="SignalP"/>
    </source>
</evidence>
<dbReference type="EMBL" id="QUMU01000012">
    <property type="protein sequence ID" value="REG26138.1"/>
    <property type="molecule type" value="Genomic_DNA"/>
</dbReference>
<dbReference type="AlphaFoldDB" id="A0AAC8TCL4"/>
<evidence type="ECO:0000313" key="6">
    <source>
        <dbReference type="Proteomes" id="UP000035579"/>
    </source>
</evidence>
<dbReference type="PANTHER" id="PTHR38593:SF1">
    <property type="entry name" value="BLR2558 PROTEIN"/>
    <property type="match status" value="1"/>
</dbReference>
<name>A0AAC8TCL4_9BACT</name>
<dbReference type="Proteomes" id="UP000256345">
    <property type="component" value="Unassembled WGS sequence"/>
</dbReference>